<accession>A0ABR3YB21</accession>
<comment type="caution">
    <text evidence="2">The sequence shown here is derived from an EMBL/GenBank/DDBJ whole genome shotgun (WGS) entry which is preliminary data.</text>
</comment>
<evidence type="ECO:0000313" key="3">
    <source>
        <dbReference type="Proteomes" id="UP001583193"/>
    </source>
</evidence>
<protein>
    <submittedName>
        <fullName evidence="2">Uncharacterized protein</fullName>
    </submittedName>
</protein>
<feature type="region of interest" description="Disordered" evidence="1">
    <location>
        <begin position="351"/>
        <end position="375"/>
    </location>
</feature>
<reference evidence="2 3" key="1">
    <citation type="journal article" date="2024" name="IMA Fungus">
        <title>IMA Genome - F19 : A genome assembly and annotation guide to empower mycologists, including annotated draft genome sequences of Ceratocystis pirilliformis, Diaporthe australafricana, Fusarium ophioides, Paecilomyces lecythidis, and Sporothrix stenoceras.</title>
        <authorList>
            <person name="Aylward J."/>
            <person name="Wilson A.M."/>
            <person name="Visagie C.M."/>
            <person name="Spraker J."/>
            <person name="Barnes I."/>
            <person name="Buitendag C."/>
            <person name="Ceriani C."/>
            <person name="Del Mar Angel L."/>
            <person name="du Plessis D."/>
            <person name="Fuchs T."/>
            <person name="Gasser K."/>
            <person name="Kramer D."/>
            <person name="Li W."/>
            <person name="Munsamy K."/>
            <person name="Piso A."/>
            <person name="Price J.L."/>
            <person name="Sonnekus B."/>
            <person name="Thomas C."/>
            <person name="van der Nest A."/>
            <person name="van Dijk A."/>
            <person name="van Heerden A."/>
            <person name="van Vuuren N."/>
            <person name="Yilmaz N."/>
            <person name="Duong T.A."/>
            <person name="van der Merwe N.A."/>
            <person name="Wingfield M.J."/>
            <person name="Wingfield B.D."/>
        </authorList>
    </citation>
    <scope>NUCLEOTIDE SEQUENCE [LARGE SCALE GENOMIC DNA]</scope>
    <source>
        <strain evidence="2 3">CMW 18167</strain>
    </source>
</reference>
<gene>
    <name evidence="2" type="ORF">Plec18167_000999</name>
</gene>
<dbReference type="Proteomes" id="UP001583193">
    <property type="component" value="Unassembled WGS sequence"/>
</dbReference>
<proteinExistence type="predicted"/>
<evidence type="ECO:0000256" key="1">
    <source>
        <dbReference type="SAM" id="MobiDB-lite"/>
    </source>
</evidence>
<dbReference type="EMBL" id="JAVDPF010000002">
    <property type="protein sequence ID" value="KAL1885505.1"/>
    <property type="molecule type" value="Genomic_DNA"/>
</dbReference>
<name>A0ABR3YB21_9EURO</name>
<organism evidence="2 3">
    <name type="scientific">Paecilomyces lecythidis</name>
    <dbReference type="NCBI Taxonomy" id="3004212"/>
    <lineage>
        <taxon>Eukaryota</taxon>
        <taxon>Fungi</taxon>
        <taxon>Dikarya</taxon>
        <taxon>Ascomycota</taxon>
        <taxon>Pezizomycotina</taxon>
        <taxon>Eurotiomycetes</taxon>
        <taxon>Eurotiomycetidae</taxon>
        <taxon>Eurotiales</taxon>
        <taxon>Thermoascaceae</taxon>
        <taxon>Paecilomyces</taxon>
    </lineage>
</organism>
<evidence type="ECO:0000313" key="2">
    <source>
        <dbReference type="EMBL" id="KAL1885505.1"/>
    </source>
</evidence>
<feature type="compositionally biased region" description="Basic and acidic residues" evidence="1">
    <location>
        <begin position="363"/>
        <end position="375"/>
    </location>
</feature>
<sequence length="375" mass="42348">MPPRGQKRLHDGRTILHFDPATLTQDELEVLDSMNTIWDDPNGLEKLRKFKWIFDLLVKSRQSQSAHNTLPATFFENVIAAKNAVNVQYNPSNGRHMVQLNDTENLSDGKLSQWADDSVNAILRSKYVENAGSESISRTVIDIVFCDRLNHLDDQDADRHLNWFPEMPISVESASLGKTIHGKVDWCLSHGNNKSELDTTLIVLEAKKLGTAPTGLPQLIIYLAAVQDSRKQAVKPNYSVFGILSDSVTFYFAHLDSQRNLFVTKSYDWLYEKSTIVQWIDRILRDAIHASPHTTPVRTGTTSLMAYNNFLNHSYRFGLEGEIVETVEDNQIQRYAIVESLGRGYLVTPMNNPESSGDAEQAEITHSHPDHAEPC</sequence>
<keyword evidence="3" id="KW-1185">Reference proteome</keyword>